<keyword evidence="1" id="KW-0812">Transmembrane</keyword>
<feature type="transmembrane region" description="Helical" evidence="1">
    <location>
        <begin position="42"/>
        <end position="63"/>
    </location>
</feature>
<gene>
    <name evidence="2" type="ORF">RirG_060290</name>
</gene>
<sequence>MSSYEPTDIRQRAAKTIEIQEPLLDGGDSNVQQRIKRPRPSLILRILIAIKWIIIVFIISWYFDALQGINQVLEKDTLKRKIFYISLLALLSMLLIFIYLQYYIPFTKKASPPKYSSWNTDDTLKKFIPIATFMGLIGVVGLLFSFWHIWGFFGTPLVIFSALKSIIHIINIL</sequence>
<protein>
    <recommendedName>
        <fullName evidence="4">Transmembrane protein</fullName>
    </recommendedName>
</protein>
<dbReference type="InterPro" id="IPR033579">
    <property type="entry name" value="TMEM128"/>
</dbReference>
<dbReference type="OrthoDB" id="2388049at2759"/>
<evidence type="ECO:0000313" key="3">
    <source>
        <dbReference type="Proteomes" id="UP000022910"/>
    </source>
</evidence>
<feature type="transmembrane region" description="Helical" evidence="1">
    <location>
        <begin position="127"/>
        <end position="147"/>
    </location>
</feature>
<keyword evidence="1" id="KW-1133">Transmembrane helix</keyword>
<accession>A0A015JV33</accession>
<dbReference type="EMBL" id="JEMT01014682">
    <property type="protein sequence ID" value="EXX73442.1"/>
    <property type="molecule type" value="Genomic_DNA"/>
</dbReference>
<organism evidence="2 3">
    <name type="scientific">Rhizophagus irregularis (strain DAOM 197198w)</name>
    <name type="common">Glomus intraradices</name>
    <dbReference type="NCBI Taxonomy" id="1432141"/>
    <lineage>
        <taxon>Eukaryota</taxon>
        <taxon>Fungi</taxon>
        <taxon>Fungi incertae sedis</taxon>
        <taxon>Mucoromycota</taxon>
        <taxon>Glomeromycotina</taxon>
        <taxon>Glomeromycetes</taxon>
        <taxon>Glomerales</taxon>
        <taxon>Glomeraceae</taxon>
        <taxon>Rhizophagus</taxon>
    </lineage>
</organism>
<dbReference type="Proteomes" id="UP000022910">
    <property type="component" value="Unassembled WGS sequence"/>
</dbReference>
<keyword evidence="1" id="KW-0472">Membrane</keyword>
<evidence type="ECO:0000313" key="2">
    <source>
        <dbReference type="EMBL" id="EXX73442.1"/>
    </source>
</evidence>
<dbReference type="AlphaFoldDB" id="A0A015JV33"/>
<name>A0A015JV33_RHIIW</name>
<dbReference type="PANTHER" id="PTHR31134">
    <property type="entry name" value="TRANSMEMBRANE PROTEIN 128"/>
    <property type="match status" value="1"/>
</dbReference>
<keyword evidence="3" id="KW-1185">Reference proteome</keyword>
<evidence type="ECO:0008006" key="4">
    <source>
        <dbReference type="Google" id="ProtNLM"/>
    </source>
</evidence>
<dbReference type="PANTHER" id="PTHR31134:SF1">
    <property type="entry name" value="TRANSMEMBRANE PROTEIN 128"/>
    <property type="match status" value="1"/>
</dbReference>
<reference evidence="2 3" key="1">
    <citation type="submission" date="2014-02" db="EMBL/GenBank/DDBJ databases">
        <title>Single nucleus genome sequencing reveals high similarity among nuclei of an endomycorrhizal fungus.</title>
        <authorList>
            <person name="Lin K."/>
            <person name="Geurts R."/>
            <person name="Zhang Z."/>
            <person name="Limpens E."/>
            <person name="Saunders D.G."/>
            <person name="Mu D."/>
            <person name="Pang E."/>
            <person name="Cao H."/>
            <person name="Cha H."/>
            <person name="Lin T."/>
            <person name="Zhou Q."/>
            <person name="Shang Y."/>
            <person name="Li Y."/>
            <person name="Ivanov S."/>
            <person name="Sharma T."/>
            <person name="Velzen R.V."/>
            <person name="Ruijter N.D."/>
            <person name="Aanen D.K."/>
            <person name="Win J."/>
            <person name="Kamoun S."/>
            <person name="Bisseling T."/>
            <person name="Huang S."/>
        </authorList>
    </citation>
    <scope>NUCLEOTIDE SEQUENCE [LARGE SCALE GENOMIC DNA]</scope>
    <source>
        <strain evidence="3">DAOM197198w</strain>
    </source>
</reference>
<dbReference type="Pfam" id="PF20479">
    <property type="entry name" value="TMEM128"/>
    <property type="match status" value="1"/>
</dbReference>
<comment type="caution">
    <text evidence="2">The sequence shown here is derived from an EMBL/GenBank/DDBJ whole genome shotgun (WGS) entry which is preliminary data.</text>
</comment>
<dbReference type="HOGENOM" id="CLU_1548414_0_0_1"/>
<feature type="transmembrane region" description="Helical" evidence="1">
    <location>
        <begin position="83"/>
        <end position="106"/>
    </location>
</feature>
<feature type="transmembrane region" description="Helical" evidence="1">
    <location>
        <begin position="153"/>
        <end position="172"/>
    </location>
</feature>
<proteinExistence type="predicted"/>
<evidence type="ECO:0000256" key="1">
    <source>
        <dbReference type="SAM" id="Phobius"/>
    </source>
</evidence>